<dbReference type="Proteomes" id="UP001623592">
    <property type="component" value="Unassembled WGS sequence"/>
</dbReference>
<dbReference type="Pfam" id="PF07873">
    <property type="entry name" value="YabP"/>
    <property type="match status" value="1"/>
</dbReference>
<keyword evidence="2" id="KW-1185">Reference proteome</keyword>
<gene>
    <name evidence="1" type="primary">yqfC</name>
    <name evidence="1" type="ORF">ACJDT4_12175</name>
</gene>
<dbReference type="InterPro" id="IPR022476">
    <property type="entry name" value="Spore_YabP/YqfC"/>
</dbReference>
<dbReference type="NCBIfam" id="TIGR02856">
    <property type="entry name" value="spore_yqfC"/>
    <property type="match status" value="1"/>
</dbReference>
<evidence type="ECO:0000313" key="2">
    <source>
        <dbReference type="Proteomes" id="UP001623592"/>
    </source>
</evidence>
<dbReference type="InterPro" id="IPR022477">
    <property type="entry name" value="Spore_YqfC"/>
</dbReference>
<accession>A0ABW8TI92</accession>
<organism evidence="1 2">
    <name type="scientific">Clostridium neuense</name>
    <dbReference type="NCBI Taxonomy" id="1728934"/>
    <lineage>
        <taxon>Bacteria</taxon>
        <taxon>Bacillati</taxon>
        <taxon>Bacillota</taxon>
        <taxon>Clostridia</taxon>
        <taxon>Eubacteriales</taxon>
        <taxon>Clostridiaceae</taxon>
        <taxon>Clostridium</taxon>
    </lineage>
</organism>
<proteinExistence type="predicted"/>
<sequence length="100" mass="11254">MKKFRLSNIKRSIANKLDFPTDIVMDIPKIDISILGNEEISIENHKEILTFNENLIEVSTTSGIIRVKGIKLEILFIGKSTIIIGGKFKAIMYGDDSDEN</sequence>
<dbReference type="RefSeq" id="WP_406787838.1">
    <property type="nucleotide sequence ID" value="NZ_JBJIAA010000009.1"/>
</dbReference>
<name>A0ABW8TI92_9CLOT</name>
<reference evidence="1 2" key="1">
    <citation type="submission" date="2024-11" db="EMBL/GenBank/DDBJ databases">
        <authorList>
            <person name="Heng Y.C."/>
            <person name="Lim A.C.H."/>
            <person name="Lee J.K.Y."/>
            <person name="Kittelmann S."/>
        </authorList>
    </citation>
    <scope>NUCLEOTIDE SEQUENCE [LARGE SCALE GENOMIC DNA]</scope>
    <source>
        <strain evidence="1 2">WILCCON 0114</strain>
    </source>
</reference>
<evidence type="ECO:0000313" key="1">
    <source>
        <dbReference type="EMBL" id="MFL0251183.1"/>
    </source>
</evidence>
<comment type="caution">
    <text evidence="1">The sequence shown here is derived from an EMBL/GenBank/DDBJ whole genome shotgun (WGS) entry which is preliminary data.</text>
</comment>
<protein>
    <submittedName>
        <fullName evidence="1">Sporulation protein YqfC</fullName>
    </submittedName>
</protein>
<dbReference type="EMBL" id="JBJIAA010000009">
    <property type="protein sequence ID" value="MFL0251183.1"/>
    <property type="molecule type" value="Genomic_DNA"/>
</dbReference>